<evidence type="ECO:0000313" key="4">
    <source>
        <dbReference type="Proteomes" id="UP000198619"/>
    </source>
</evidence>
<reference evidence="3 4" key="1">
    <citation type="submission" date="2016-10" db="EMBL/GenBank/DDBJ databases">
        <authorList>
            <person name="de Groot N.N."/>
        </authorList>
    </citation>
    <scope>NUCLEOTIDE SEQUENCE [LARGE SCALE GENOMIC DNA]</scope>
    <source>
        <strain evidence="3 4">DSM 12271</strain>
    </source>
</reference>
<gene>
    <name evidence="3" type="ORF">SAMN04488528_100876</name>
</gene>
<evidence type="ECO:0000256" key="1">
    <source>
        <dbReference type="ARBA" id="ARBA00038322"/>
    </source>
</evidence>
<dbReference type="SUPFAM" id="SSF51905">
    <property type="entry name" value="FAD/NAD(P)-binding domain"/>
    <property type="match status" value="1"/>
</dbReference>
<dbReference type="RefSeq" id="WP_090040010.1">
    <property type="nucleotide sequence ID" value="NZ_FOKI01000008.1"/>
</dbReference>
<dbReference type="OrthoDB" id="9814556at2"/>
<feature type="domain" description="Amine oxidase" evidence="2">
    <location>
        <begin position="13"/>
        <end position="485"/>
    </location>
</feature>
<keyword evidence="4" id="KW-1185">Reference proteome</keyword>
<dbReference type="Pfam" id="PF01593">
    <property type="entry name" value="Amino_oxidase"/>
    <property type="match status" value="1"/>
</dbReference>
<name>A0A1I0XFJ9_9CLOT</name>
<dbReference type="InterPro" id="IPR036188">
    <property type="entry name" value="FAD/NAD-bd_sf"/>
</dbReference>
<dbReference type="AlphaFoldDB" id="A0A1I0XFJ9"/>
<dbReference type="STRING" id="84698.SAMN04488528_100876"/>
<dbReference type="EMBL" id="FOKI01000008">
    <property type="protein sequence ID" value="SFA99694.1"/>
    <property type="molecule type" value="Genomic_DNA"/>
</dbReference>
<dbReference type="Gene3D" id="3.50.50.60">
    <property type="entry name" value="FAD/NAD(P)-binding domain"/>
    <property type="match status" value="2"/>
</dbReference>
<dbReference type="Proteomes" id="UP000198619">
    <property type="component" value="Unassembled WGS sequence"/>
</dbReference>
<dbReference type="InterPro" id="IPR002937">
    <property type="entry name" value="Amino_oxidase"/>
</dbReference>
<comment type="similarity">
    <text evidence="1">Belongs to the carotenoid/retinoid oxidoreductase family. CrtN subfamily.</text>
</comment>
<accession>A0A1I0XFJ9</accession>
<dbReference type="GO" id="GO:0016491">
    <property type="term" value="F:oxidoreductase activity"/>
    <property type="evidence" value="ECO:0007669"/>
    <property type="project" value="InterPro"/>
</dbReference>
<dbReference type="PANTHER" id="PTHR43734">
    <property type="entry name" value="PHYTOENE DESATURASE"/>
    <property type="match status" value="1"/>
</dbReference>
<sequence>MKKKKIVIVGGGISGLTAGVYALKAGFEAEIYEKHSIVGGECTGWDREGYHVDNCIHWLIGTKEGSCLHNIWKDVGALENDLEIIQADKMYTSELNGEKITFWKDVERTEKELIDLSPEDEMEIKKLMKYVRIGEHAKIPADKPPEMMSAIDYIKLGGSMKDTMKLFKELEGKDTKDLMNCFKHPLIKCMLSDFCTKASLAYSFPMMYGNFISGDGGIPRGGSRAMAFRMQRKFESLGGKICTNADVVKIEIGDNGEATGINLANGEHISADYIICSCDTDYTFGHLIDESYMDSILREMYTNRKAYPVYGMFQIAFSVNSDIDAICGEIMLECNNIQVADWMSDRMSIKSYAYEPSFAPKGKQIIQVLIGLQEEAYDYWMELYKNKDEYQSKKEEIANKVLKKIEERFIEYKGKMKILDTWTPVTYHRYCNAYKGYNQSFMITKYSAKNKHPSANIKGIDNVVLAGQWLNPPGGLPVAAIQGKYSIQRILKKEKRSIKI</sequence>
<organism evidence="3 4">
    <name type="scientific">Clostridium frigidicarnis</name>
    <dbReference type="NCBI Taxonomy" id="84698"/>
    <lineage>
        <taxon>Bacteria</taxon>
        <taxon>Bacillati</taxon>
        <taxon>Bacillota</taxon>
        <taxon>Clostridia</taxon>
        <taxon>Eubacteriales</taxon>
        <taxon>Clostridiaceae</taxon>
        <taxon>Clostridium</taxon>
    </lineage>
</organism>
<proteinExistence type="inferred from homology"/>
<evidence type="ECO:0000259" key="2">
    <source>
        <dbReference type="Pfam" id="PF01593"/>
    </source>
</evidence>
<evidence type="ECO:0000313" key="3">
    <source>
        <dbReference type="EMBL" id="SFA99694.1"/>
    </source>
</evidence>
<dbReference type="PANTHER" id="PTHR43734:SF1">
    <property type="entry name" value="PHYTOENE DESATURASE"/>
    <property type="match status" value="1"/>
</dbReference>
<protein>
    <submittedName>
        <fullName evidence="3">Phytoene dehydrogenase-related protein</fullName>
    </submittedName>
</protein>